<keyword evidence="5" id="KW-1133">Transmembrane helix</keyword>
<dbReference type="InterPro" id="IPR039781">
    <property type="entry name" value="Rad21/Rec8-like"/>
</dbReference>
<reference evidence="8" key="1">
    <citation type="submission" date="2025-08" db="UniProtKB">
        <authorList>
            <consortium name="Ensembl"/>
        </authorList>
    </citation>
    <scope>IDENTIFICATION</scope>
</reference>
<feature type="domain" description="Rad21/Rec8-like protein C-terminal eukaryotic" evidence="6">
    <location>
        <begin position="525"/>
        <end position="572"/>
    </location>
</feature>
<dbReference type="GO" id="GO:0003682">
    <property type="term" value="F:chromatin binding"/>
    <property type="evidence" value="ECO:0007669"/>
    <property type="project" value="TreeGrafter"/>
</dbReference>
<protein>
    <submittedName>
        <fullName evidence="8">Meiotic recombination protein REC8 homolog</fullName>
    </submittedName>
</protein>
<feature type="compositionally biased region" description="Basic and acidic residues" evidence="4">
    <location>
        <begin position="416"/>
        <end position="432"/>
    </location>
</feature>
<feature type="transmembrane region" description="Helical" evidence="5">
    <location>
        <begin position="177"/>
        <end position="199"/>
    </location>
</feature>
<keyword evidence="2" id="KW-0159">Chromosome partition</keyword>
<evidence type="ECO:0000256" key="5">
    <source>
        <dbReference type="SAM" id="Phobius"/>
    </source>
</evidence>
<evidence type="ECO:0000313" key="8">
    <source>
        <dbReference type="Ensembl" id="ENSSANP00000053036.1"/>
    </source>
</evidence>
<organism evidence="8 9">
    <name type="scientific">Sinocyclocheilus anshuiensis</name>
    <dbReference type="NCBI Taxonomy" id="1608454"/>
    <lineage>
        <taxon>Eukaryota</taxon>
        <taxon>Metazoa</taxon>
        <taxon>Chordata</taxon>
        <taxon>Craniata</taxon>
        <taxon>Vertebrata</taxon>
        <taxon>Euteleostomi</taxon>
        <taxon>Actinopterygii</taxon>
        <taxon>Neopterygii</taxon>
        <taxon>Teleostei</taxon>
        <taxon>Ostariophysi</taxon>
        <taxon>Cypriniformes</taxon>
        <taxon>Cyprinidae</taxon>
        <taxon>Cyprininae</taxon>
        <taxon>Sinocyclocheilus</taxon>
    </lineage>
</organism>
<reference evidence="8" key="2">
    <citation type="submission" date="2025-09" db="UniProtKB">
        <authorList>
            <consortium name="Ensembl"/>
        </authorList>
    </citation>
    <scope>IDENTIFICATION</scope>
</reference>
<dbReference type="InterPro" id="IPR006910">
    <property type="entry name" value="Rad21_Rec8_N"/>
</dbReference>
<keyword evidence="3" id="KW-0539">Nucleus</keyword>
<dbReference type="GO" id="GO:0005634">
    <property type="term" value="C:nucleus"/>
    <property type="evidence" value="ECO:0007669"/>
    <property type="project" value="UniProtKB-SubCell"/>
</dbReference>
<feature type="region of interest" description="Disordered" evidence="4">
    <location>
        <begin position="225"/>
        <end position="246"/>
    </location>
</feature>
<dbReference type="GO" id="GO:0007059">
    <property type="term" value="P:chromosome segregation"/>
    <property type="evidence" value="ECO:0007669"/>
    <property type="project" value="UniProtKB-KW"/>
</dbReference>
<evidence type="ECO:0000256" key="3">
    <source>
        <dbReference type="ARBA" id="ARBA00023242"/>
    </source>
</evidence>
<evidence type="ECO:0000259" key="6">
    <source>
        <dbReference type="Pfam" id="PF04824"/>
    </source>
</evidence>
<sequence>MFYYPNVLQRHTGCFSTIWLAATKGIKISRREYLKVNVRRTCEDIVDYVMVQVPPVHPSLPRPRFSLYLSSQLQYGVVMVYHRQCAFLLEEVQQTIERLLRAKRHLNIDMPDTDRIVLNVPDSLFQLEEAEWALEPFFGVMGVDCELPSPYLPSQHFIEGTSPLVARKEIMISFIPFNLCLLYHTFHMLFLNLMFLIIFQFGGAELPEATAQEIDMLMEQQDQFHLDEEDKERERATEADKSGDLDPAMVSIEQLKNSECIVDEGNGRLTEVTLDRVAMEMTPPPITMPPTTEASERDVEMERSSETLLVEQSVPPKRRGRKRQLIFVDQNTQISQDAMRQQINNPLIETQSLSETLLSIPASRKASAAVLLNTPCNLLIHPDLQVLWKCCSVSSALSCPSRKRQVQEESELLEMEMEKERGTERSRESSREVVRESGAAALALSELSAGSDVPLDVSKGDKSQSDLITPTSRWSPIEEAPVSMEVILEEHVELPQGETEPGMDDITSADLLRLINIFIKRFGKVCFHSLLPPEAERSTAAHLFYKILELLCSLKLSACQNEAFGVITITLNC</sequence>
<keyword evidence="5" id="KW-0472">Membrane</keyword>
<evidence type="ECO:0000256" key="1">
    <source>
        <dbReference type="ARBA" id="ARBA00004123"/>
    </source>
</evidence>
<dbReference type="GO" id="GO:0030893">
    <property type="term" value="C:meiotic cohesin complex"/>
    <property type="evidence" value="ECO:0007669"/>
    <property type="project" value="TreeGrafter"/>
</dbReference>
<evidence type="ECO:0000259" key="7">
    <source>
        <dbReference type="Pfam" id="PF04825"/>
    </source>
</evidence>
<gene>
    <name evidence="8" type="primary">LOC107656697</name>
</gene>
<dbReference type="PANTHER" id="PTHR12585:SF27">
    <property type="entry name" value="MEIOTIC RECOMBINATION PROTEIN REC8 HOMOLOG"/>
    <property type="match status" value="1"/>
</dbReference>
<accession>A0A671PAD7</accession>
<keyword evidence="5" id="KW-0812">Transmembrane</keyword>
<evidence type="ECO:0000313" key="9">
    <source>
        <dbReference type="Proteomes" id="UP000472260"/>
    </source>
</evidence>
<keyword evidence="9" id="KW-1185">Reference proteome</keyword>
<feature type="region of interest" description="Disordered" evidence="4">
    <location>
        <begin position="410"/>
        <end position="432"/>
    </location>
</feature>
<evidence type="ECO:0000256" key="4">
    <source>
        <dbReference type="SAM" id="MobiDB-lite"/>
    </source>
</evidence>
<dbReference type="Proteomes" id="UP000472260">
    <property type="component" value="Unassembled WGS sequence"/>
</dbReference>
<dbReference type="Pfam" id="PF04825">
    <property type="entry name" value="Rad21_Rec8_N"/>
    <property type="match status" value="1"/>
</dbReference>
<dbReference type="Ensembl" id="ENSSANT00000056397.1">
    <property type="protein sequence ID" value="ENSSANP00000053036.1"/>
    <property type="gene ID" value="ENSSANG00000026549.1"/>
</dbReference>
<name>A0A671PAD7_9TELE</name>
<dbReference type="AlphaFoldDB" id="A0A671PAD7"/>
<evidence type="ECO:0000256" key="2">
    <source>
        <dbReference type="ARBA" id="ARBA00022829"/>
    </source>
</evidence>
<dbReference type="CDD" id="cd21794">
    <property type="entry name" value="Rad21_Rec8_M_Rec8"/>
    <property type="match status" value="1"/>
</dbReference>
<dbReference type="PANTHER" id="PTHR12585">
    <property type="entry name" value="SCC1 / RAD21 FAMILY MEMBER"/>
    <property type="match status" value="1"/>
</dbReference>
<proteinExistence type="predicted"/>
<dbReference type="Pfam" id="PF04824">
    <property type="entry name" value="Rad21_Rec8"/>
    <property type="match status" value="1"/>
</dbReference>
<dbReference type="InterPro" id="IPR006909">
    <property type="entry name" value="Rad21/Rec8_C_eu"/>
</dbReference>
<dbReference type="GO" id="GO:0006302">
    <property type="term" value="P:double-strand break repair"/>
    <property type="evidence" value="ECO:0007669"/>
    <property type="project" value="TreeGrafter"/>
</dbReference>
<dbReference type="GO" id="GO:0051177">
    <property type="term" value="P:meiotic sister chromatid cohesion"/>
    <property type="evidence" value="ECO:0007669"/>
    <property type="project" value="TreeGrafter"/>
</dbReference>
<feature type="domain" description="Rad21/Rec8-like protein N-terminal" evidence="7">
    <location>
        <begin position="1"/>
        <end position="113"/>
    </location>
</feature>
<comment type="subcellular location">
    <subcellularLocation>
        <location evidence="1">Nucleus</location>
    </subcellularLocation>
</comment>
<feature type="compositionally biased region" description="Basic and acidic residues" evidence="4">
    <location>
        <begin position="225"/>
        <end position="244"/>
    </location>
</feature>